<dbReference type="Gene3D" id="3.40.50.300">
    <property type="entry name" value="P-loop containing nucleotide triphosphate hydrolases"/>
    <property type="match status" value="1"/>
</dbReference>
<dbReference type="InterPro" id="IPR003959">
    <property type="entry name" value="ATPase_AAA_core"/>
</dbReference>
<comment type="similarity">
    <text evidence="1">Belongs to the RuBisCO activase family.</text>
</comment>
<feature type="domain" description="ATPase AAA-type core" evidence="2">
    <location>
        <begin position="1"/>
        <end position="132"/>
    </location>
</feature>
<dbReference type="InterPro" id="IPR044960">
    <property type="entry name" value="RCA-like"/>
</dbReference>
<accession>A0ABT2M713</accession>
<organism evidence="3 4">
    <name type="scientific">Mycobacterium deserti</name>
    <dbReference type="NCBI Taxonomy" id="2978347"/>
    <lineage>
        <taxon>Bacteria</taxon>
        <taxon>Bacillati</taxon>
        <taxon>Actinomycetota</taxon>
        <taxon>Actinomycetes</taxon>
        <taxon>Mycobacteriales</taxon>
        <taxon>Mycobacteriaceae</taxon>
        <taxon>Mycobacterium</taxon>
    </lineage>
</organism>
<dbReference type="SUPFAM" id="SSF52540">
    <property type="entry name" value="P-loop containing nucleoside triphosphate hydrolases"/>
    <property type="match status" value="1"/>
</dbReference>
<dbReference type="EMBL" id="JAODWD010000002">
    <property type="protein sequence ID" value="MCT7658049.1"/>
    <property type="molecule type" value="Genomic_DNA"/>
</dbReference>
<dbReference type="PANTHER" id="PTHR32429:SF11">
    <property type="entry name" value="RIBULOSE BISPHOSPHATE CARBOXYLASE_OXYGENASE ACTIVASE, CHLOROPLASTIC"/>
    <property type="match status" value="1"/>
</dbReference>
<evidence type="ECO:0000259" key="2">
    <source>
        <dbReference type="Pfam" id="PF00004"/>
    </source>
</evidence>
<sequence>MFGRPGDGKSFQIRTHLERRSVLTVSINAADLESDRAGTPGKLVLSVYEDAGHRIEEGRPAAVLVDDFDTTVGEWENSTTTVNHQQVLAQLMHLADSPTEAAGKKLRRVPVFITGNDLSKIYPPLRRPGRMRAFPWLLTQPERETIVAGILAGVLAADEVPALLARVPDAPIAFFSDLLSEILARSSEAEVRRLAQDLPGLVRAGSRDQDAPALQMSKNPLSPAEIGDLAAGIWSDRGIATRSHLGK</sequence>
<protein>
    <submittedName>
        <fullName evidence="3">AAA family ATPase</fullName>
    </submittedName>
</protein>
<name>A0ABT2M713_9MYCO</name>
<gene>
    <name evidence="3" type="ORF">N4S67_06405</name>
</gene>
<proteinExistence type="inferred from homology"/>
<dbReference type="RefSeq" id="WP_260992139.1">
    <property type="nucleotide sequence ID" value="NZ_JAODWD010000002.1"/>
</dbReference>
<comment type="caution">
    <text evidence="3">The sequence shown here is derived from an EMBL/GenBank/DDBJ whole genome shotgun (WGS) entry which is preliminary data.</text>
</comment>
<dbReference type="Proteomes" id="UP001206639">
    <property type="component" value="Unassembled WGS sequence"/>
</dbReference>
<reference evidence="4" key="1">
    <citation type="submission" date="2023-07" db="EMBL/GenBank/DDBJ databases">
        <authorList>
            <person name="Deng Y."/>
            <person name="Zhang Y.-Q."/>
        </authorList>
    </citation>
    <scope>NUCLEOTIDE SEQUENCE [LARGE SCALE GENOMIC DNA]</scope>
    <source>
        <strain evidence="4">CPCC 205710</strain>
    </source>
</reference>
<evidence type="ECO:0000313" key="3">
    <source>
        <dbReference type="EMBL" id="MCT7658049.1"/>
    </source>
</evidence>
<keyword evidence="4" id="KW-1185">Reference proteome</keyword>
<evidence type="ECO:0000313" key="4">
    <source>
        <dbReference type="Proteomes" id="UP001206639"/>
    </source>
</evidence>
<dbReference type="Pfam" id="PF00004">
    <property type="entry name" value="AAA"/>
    <property type="match status" value="1"/>
</dbReference>
<dbReference type="InterPro" id="IPR027417">
    <property type="entry name" value="P-loop_NTPase"/>
</dbReference>
<dbReference type="PANTHER" id="PTHR32429">
    <property type="match status" value="1"/>
</dbReference>
<evidence type="ECO:0000256" key="1">
    <source>
        <dbReference type="ARBA" id="ARBA00025781"/>
    </source>
</evidence>